<evidence type="ECO:0000256" key="5">
    <source>
        <dbReference type="SAM" id="Phobius"/>
    </source>
</evidence>
<dbReference type="PRINTS" id="PR00249">
    <property type="entry name" value="GPCRSECRETIN"/>
</dbReference>
<dbReference type="GO" id="GO:0007188">
    <property type="term" value="P:adenylate cyclase-modulating G protein-coupled receptor signaling pathway"/>
    <property type="evidence" value="ECO:0007669"/>
    <property type="project" value="TreeGrafter"/>
</dbReference>
<feature type="domain" description="G-protein coupled receptors family 2 profile 2" evidence="6">
    <location>
        <begin position="87"/>
        <end position="355"/>
    </location>
</feature>
<keyword evidence="4 5" id="KW-0472">Membrane</keyword>
<feature type="transmembrane region" description="Helical" evidence="5">
    <location>
        <begin position="254"/>
        <end position="279"/>
    </location>
</feature>
<feature type="transmembrane region" description="Helical" evidence="5">
    <location>
        <begin position="188"/>
        <end position="207"/>
    </location>
</feature>
<sequence>MTPAACHLTTISEVNKCRLLLATVSSTSLVFLYLFLLKGVARRRCLDNGSWSFEQENECIPQRNATHVVRLGPVEDSVLRARWFPVLKTVSQVGYSVSAVTLTVAFCLLSTMRKLRCPRNMLHLHLFLSFFMRAVVMLLKDILFVKGVGLAKDVELDEGGLVYFKSDRNNWECKVLTTICNYCIVANYTWIFMEGLYLHNLIFLALFSDTSAITLYVILGWGLPVLFVVPWVVARVKLEDSMCWTTHDDPHIFLLIRLPIAISVLLSFALFINIVRVLLVKMKSNVCLERRLRYRRWAKSTLVLVPFFGAHYVLFLWMSPSQQVDPSLEILCLFCDQLFASLQGFFVSLLYCLLNSEVRAELVRKWRSYTHNRGQPKRGSAQSLPVVPNSVLSASRVYTGGCPGAESLSSASGVVIQEATGQDFLSASKFLQDQRNDTDQVLPLFQEIELQGYFCNDNVYLNTKQHNQTPNVFLSQEQTLEEGNQTAMNVYSNFNTADSRDN</sequence>
<dbReference type="PANTHER" id="PTHR45620">
    <property type="entry name" value="PDF RECEPTOR-LIKE PROTEIN-RELATED"/>
    <property type="match status" value="1"/>
</dbReference>
<name>A0A6L2PUK0_COPFO</name>
<feature type="transmembrane region" description="Helical" evidence="5">
    <location>
        <begin position="124"/>
        <end position="145"/>
    </location>
</feature>
<feature type="transmembrane region" description="Helical" evidence="5">
    <location>
        <begin position="214"/>
        <end position="234"/>
    </location>
</feature>
<evidence type="ECO:0000256" key="1">
    <source>
        <dbReference type="ARBA" id="ARBA00004141"/>
    </source>
</evidence>
<dbReference type="EMBL" id="BLKM01000627">
    <property type="protein sequence ID" value="GFG36293.1"/>
    <property type="molecule type" value="Genomic_DNA"/>
</dbReference>
<gene>
    <name evidence="7" type="ORF">Cfor_00823</name>
</gene>
<dbReference type="FunFam" id="1.20.1070.10:FF:000527">
    <property type="entry name" value="Parathyroid hormone/parathyroid hormone-related peptide receptor"/>
    <property type="match status" value="1"/>
</dbReference>
<protein>
    <recommendedName>
        <fullName evidence="6">G-protein coupled receptors family 2 profile 2 domain-containing protein</fullName>
    </recommendedName>
</protein>
<dbReference type="Gene3D" id="1.20.1070.10">
    <property type="entry name" value="Rhodopsin 7-helix transmembrane proteins"/>
    <property type="match status" value="1"/>
</dbReference>
<comment type="caution">
    <text evidence="7">The sequence shown here is derived from an EMBL/GenBank/DDBJ whole genome shotgun (WGS) entry which is preliminary data.</text>
</comment>
<dbReference type="InterPro" id="IPR017981">
    <property type="entry name" value="GPCR_2-like_7TM"/>
</dbReference>
<organism evidence="7 8">
    <name type="scientific">Coptotermes formosanus</name>
    <name type="common">Formosan subterranean termite</name>
    <dbReference type="NCBI Taxonomy" id="36987"/>
    <lineage>
        <taxon>Eukaryota</taxon>
        <taxon>Metazoa</taxon>
        <taxon>Ecdysozoa</taxon>
        <taxon>Arthropoda</taxon>
        <taxon>Hexapoda</taxon>
        <taxon>Insecta</taxon>
        <taxon>Pterygota</taxon>
        <taxon>Neoptera</taxon>
        <taxon>Polyneoptera</taxon>
        <taxon>Dictyoptera</taxon>
        <taxon>Blattodea</taxon>
        <taxon>Blattoidea</taxon>
        <taxon>Termitoidae</taxon>
        <taxon>Rhinotermitidae</taxon>
        <taxon>Coptotermes</taxon>
    </lineage>
</organism>
<evidence type="ECO:0000313" key="7">
    <source>
        <dbReference type="EMBL" id="GFG36293.1"/>
    </source>
</evidence>
<feature type="transmembrane region" description="Helical" evidence="5">
    <location>
        <begin position="300"/>
        <end position="318"/>
    </location>
</feature>
<evidence type="ECO:0000313" key="8">
    <source>
        <dbReference type="Proteomes" id="UP000502823"/>
    </source>
</evidence>
<keyword evidence="8" id="KW-1185">Reference proteome</keyword>
<dbReference type="GO" id="GO:0017046">
    <property type="term" value="F:peptide hormone binding"/>
    <property type="evidence" value="ECO:0007669"/>
    <property type="project" value="TreeGrafter"/>
</dbReference>
<dbReference type="PROSITE" id="PS00650">
    <property type="entry name" value="G_PROTEIN_RECEP_F2_2"/>
    <property type="match status" value="1"/>
</dbReference>
<dbReference type="PROSITE" id="PS50261">
    <property type="entry name" value="G_PROTEIN_RECEP_F2_4"/>
    <property type="match status" value="1"/>
</dbReference>
<proteinExistence type="predicted"/>
<evidence type="ECO:0000256" key="4">
    <source>
        <dbReference type="ARBA" id="ARBA00023136"/>
    </source>
</evidence>
<dbReference type="PANTHER" id="PTHR45620:SF1">
    <property type="entry name" value="G-PROTEIN COUPLED RECEPTORS FAMILY 2 PROFILE 2 DOMAIN-CONTAINING PROTEIN"/>
    <property type="match status" value="1"/>
</dbReference>
<keyword evidence="2 5" id="KW-0812">Transmembrane</keyword>
<dbReference type="GO" id="GO:0007166">
    <property type="term" value="P:cell surface receptor signaling pathway"/>
    <property type="evidence" value="ECO:0007669"/>
    <property type="project" value="InterPro"/>
</dbReference>
<dbReference type="InterPro" id="IPR050332">
    <property type="entry name" value="GPCR_2"/>
</dbReference>
<dbReference type="GO" id="GO:0008528">
    <property type="term" value="F:G protein-coupled peptide receptor activity"/>
    <property type="evidence" value="ECO:0007669"/>
    <property type="project" value="TreeGrafter"/>
</dbReference>
<evidence type="ECO:0000259" key="6">
    <source>
        <dbReference type="PROSITE" id="PS50261"/>
    </source>
</evidence>
<evidence type="ECO:0000256" key="2">
    <source>
        <dbReference type="ARBA" id="ARBA00022692"/>
    </source>
</evidence>
<dbReference type="Proteomes" id="UP000502823">
    <property type="component" value="Unassembled WGS sequence"/>
</dbReference>
<dbReference type="Pfam" id="PF00002">
    <property type="entry name" value="7tm_2"/>
    <property type="match status" value="1"/>
</dbReference>
<keyword evidence="3 5" id="KW-1133">Transmembrane helix</keyword>
<feature type="transmembrane region" description="Helical" evidence="5">
    <location>
        <begin position="338"/>
        <end position="358"/>
    </location>
</feature>
<dbReference type="CDD" id="cd15273">
    <property type="entry name" value="7tmB1_NPR_B7_insect-like"/>
    <property type="match status" value="1"/>
</dbReference>
<dbReference type="InterPro" id="IPR000832">
    <property type="entry name" value="GPCR_2_secretin-like"/>
</dbReference>
<dbReference type="OrthoDB" id="16753at2759"/>
<dbReference type="SUPFAM" id="SSF81321">
    <property type="entry name" value="Family A G protein-coupled receptor-like"/>
    <property type="match status" value="1"/>
</dbReference>
<dbReference type="AlphaFoldDB" id="A0A6L2PUK0"/>
<feature type="transmembrane region" description="Helical" evidence="5">
    <location>
        <begin position="19"/>
        <end position="37"/>
    </location>
</feature>
<dbReference type="GO" id="GO:0005886">
    <property type="term" value="C:plasma membrane"/>
    <property type="evidence" value="ECO:0007669"/>
    <property type="project" value="TreeGrafter"/>
</dbReference>
<comment type="subcellular location">
    <subcellularLocation>
        <location evidence="1">Membrane</location>
        <topology evidence="1">Multi-pass membrane protein</topology>
    </subcellularLocation>
</comment>
<evidence type="ECO:0000256" key="3">
    <source>
        <dbReference type="ARBA" id="ARBA00022989"/>
    </source>
</evidence>
<dbReference type="InParanoid" id="A0A6L2PUK0"/>
<accession>A0A6L2PUK0</accession>
<reference evidence="8" key="1">
    <citation type="submission" date="2020-01" db="EMBL/GenBank/DDBJ databases">
        <title>Draft genome sequence of the Termite Coptotermes fromosanus.</title>
        <authorList>
            <person name="Itakura S."/>
            <person name="Yosikawa Y."/>
            <person name="Umezawa K."/>
        </authorList>
    </citation>
    <scope>NUCLEOTIDE SEQUENCE [LARGE SCALE GENOMIC DNA]</scope>
</reference>
<dbReference type="InterPro" id="IPR017983">
    <property type="entry name" value="GPCR_2_secretin-like_CS"/>
</dbReference>